<organism evidence="1 2">
    <name type="scientific">Pleurodeles waltl</name>
    <name type="common">Iberian ribbed newt</name>
    <dbReference type="NCBI Taxonomy" id="8319"/>
    <lineage>
        <taxon>Eukaryota</taxon>
        <taxon>Metazoa</taxon>
        <taxon>Chordata</taxon>
        <taxon>Craniata</taxon>
        <taxon>Vertebrata</taxon>
        <taxon>Euteleostomi</taxon>
        <taxon>Amphibia</taxon>
        <taxon>Batrachia</taxon>
        <taxon>Caudata</taxon>
        <taxon>Salamandroidea</taxon>
        <taxon>Salamandridae</taxon>
        <taxon>Pleurodelinae</taxon>
        <taxon>Pleurodeles</taxon>
    </lineage>
</organism>
<comment type="caution">
    <text evidence="1">The sequence shown here is derived from an EMBL/GenBank/DDBJ whole genome shotgun (WGS) entry which is preliminary data.</text>
</comment>
<accession>A0AAV7MBB7</accession>
<dbReference type="AlphaFoldDB" id="A0AAV7MBB7"/>
<gene>
    <name evidence="1" type="ORF">NDU88_005480</name>
</gene>
<keyword evidence="2" id="KW-1185">Reference proteome</keyword>
<evidence type="ECO:0000313" key="2">
    <source>
        <dbReference type="Proteomes" id="UP001066276"/>
    </source>
</evidence>
<reference evidence="1" key="1">
    <citation type="journal article" date="2022" name="bioRxiv">
        <title>Sequencing and chromosome-scale assembly of the giantPleurodeles waltlgenome.</title>
        <authorList>
            <person name="Brown T."/>
            <person name="Elewa A."/>
            <person name="Iarovenko S."/>
            <person name="Subramanian E."/>
            <person name="Araus A.J."/>
            <person name="Petzold A."/>
            <person name="Susuki M."/>
            <person name="Suzuki K.-i.T."/>
            <person name="Hayashi T."/>
            <person name="Toyoda A."/>
            <person name="Oliveira C."/>
            <person name="Osipova E."/>
            <person name="Leigh N.D."/>
            <person name="Simon A."/>
            <person name="Yun M.H."/>
        </authorList>
    </citation>
    <scope>NUCLEOTIDE SEQUENCE</scope>
    <source>
        <strain evidence="1">20211129_DDA</strain>
        <tissue evidence="1">Liver</tissue>
    </source>
</reference>
<dbReference type="EMBL" id="JANPWB010000014">
    <property type="protein sequence ID" value="KAJ1100394.1"/>
    <property type="molecule type" value="Genomic_DNA"/>
</dbReference>
<dbReference type="Proteomes" id="UP001066276">
    <property type="component" value="Chromosome 10"/>
</dbReference>
<protein>
    <submittedName>
        <fullName evidence="1">Uncharacterized protein</fullName>
    </submittedName>
</protein>
<sequence>MVIPIGTWRCSVSLGGIICAKNRSAQMVTYGTSFDICGASASPEEECRGVRSPLSGLSRQSSVTLRLDIKEVSALQNFVSEVCSRVAGEERCRGPGGHVTAHTV</sequence>
<name>A0AAV7MBB7_PLEWA</name>
<proteinExistence type="predicted"/>
<evidence type="ECO:0000313" key="1">
    <source>
        <dbReference type="EMBL" id="KAJ1100394.1"/>
    </source>
</evidence>